<gene>
    <name evidence="2" type="ORF">BOTBODRAFT_580817</name>
</gene>
<evidence type="ECO:0000313" key="2">
    <source>
        <dbReference type="EMBL" id="KDQ17704.1"/>
    </source>
</evidence>
<dbReference type="InParanoid" id="A0A067MQ48"/>
<keyword evidence="3" id="KW-1185">Reference proteome</keyword>
<dbReference type="Proteomes" id="UP000027195">
    <property type="component" value="Unassembled WGS sequence"/>
</dbReference>
<dbReference type="AlphaFoldDB" id="A0A067MQ48"/>
<dbReference type="EMBL" id="KL198023">
    <property type="protein sequence ID" value="KDQ17704.1"/>
    <property type="molecule type" value="Genomic_DNA"/>
</dbReference>
<dbReference type="HOGENOM" id="CLU_000288_7_18_1"/>
<reference evidence="3" key="1">
    <citation type="journal article" date="2014" name="Proc. Natl. Acad. Sci. U.S.A.">
        <title>Extensive sampling of basidiomycete genomes demonstrates inadequacy of the white-rot/brown-rot paradigm for wood decay fungi.</title>
        <authorList>
            <person name="Riley R."/>
            <person name="Salamov A.A."/>
            <person name="Brown D.W."/>
            <person name="Nagy L.G."/>
            <person name="Floudas D."/>
            <person name="Held B.W."/>
            <person name="Levasseur A."/>
            <person name="Lombard V."/>
            <person name="Morin E."/>
            <person name="Otillar R."/>
            <person name="Lindquist E.A."/>
            <person name="Sun H."/>
            <person name="LaButti K.M."/>
            <person name="Schmutz J."/>
            <person name="Jabbour D."/>
            <person name="Luo H."/>
            <person name="Baker S.E."/>
            <person name="Pisabarro A.G."/>
            <person name="Walton J.D."/>
            <person name="Blanchette R.A."/>
            <person name="Henrissat B."/>
            <person name="Martin F."/>
            <person name="Cullen D."/>
            <person name="Hibbett D.S."/>
            <person name="Grigoriev I.V."/>
        </authorList>
    </citation>
    <scope>NUCLEOTIDE SEQUENCE [LARGE SCALE GENOMIC DNA]</scope>
    <source>
        <strain evidence="3">FD-172 SS1</strain>
    </source>
</reference>
<evidence type="ECO:0000313" key="3">
    <source>
        <dbReference type="Proteomes" id="UP000027195"/>
    </source>
</evidence>
<dbReference type="STRING" id="930990.A0A067MQ48"/>
<protein>
    <recommendedName>
        <fullName evidence="1">Protein kinase domain-containing protein</fullName>
    </recommendedName>
</protein>
<accession>A0A067MQ48</accession>
<dbReference type="PANTHER" id="PTHR44329:SF214">
    <property type="entry name" value="PROTEIN KINASE DOMAIN-CONTAINING PROTEIN"/>
    <property type="match status" value="1"/>
</dbReference>
<dbReference type="InterPro" id="IPR011009">
    <property type="entry name" value="Kinase-like_dom_sf"/>
</dbReference>
<dbReference type="OrthoDB" id="2804215at2759"/>
<sequence>MIVAPESERNVYISRLLKLYAYTRVYPCENGLSSFEVVPNFSKCEGRGSFGSCCRGVFLGMQPVALKSLSADDKEKMAKRLRREATLWAKLRHPRILRFIGLYTLDRDTYMVSPYMENGHATAYVAKQPDLNCLKLLSQIAEGLEYLHDMDVVHGDLRGPNILISASGDACIADFGLSRVLADFNPQLFSTLWHTAGNPRWLAPELLVEYDVKSRGPLRTKETDVFSFGRVIVELTTACAPFAELTDRSVQVKVQPGVSVNPMRPLGEAVLARGLDDDMWELAQDCWSLDPALRPTATEVLQRLRSASRDCASPVSV</sequence>
<organism evidence="2 3">
    <name type="scientific">Botryobasidium botryosum (strain FD-172 SS1)</name>
    <dbReference type="NCBI Taxonomy" id="930990"/>
    <lineage>
        <taxon>Eukaryota</taxon>
        <taxon>Fungi</taxon>
        <taxon>Dikarya</taxon>
        <taxon>Basidiomycota</taxon>
        <taxon>Agaricomycotina</taxon>
        <taxon>Agaricomycetes</taxon>
        <taxon>Cantharellales</taxon>
        <taxon>Botryobasidiaceae</taxon>
        <taxon>Botryobasidium</taxon>
    </lineage>
</organism>
<dbReference type="PROSITE" id="PS50011">
    <property type="entry name" value="PROTEIN_KINASE_DOM"/>
    <property type="match status" value="1"/>
</dbReference>
<dbReference type="Gene3D" id="1.10.510.10">
    <property type="entry name" value="Transferase(Phosphotransferase) domain 1"/>
    <property type="match status" value="1"/>
</dbReference>
<dbReference type="PANTHER" id="PTHR44329">
    <property type="entry name" value="SERINE/THREONINE-PROTEIN KINASE TNNI3K-RELATED"/>
    <property type="match status" value="1"/>
</dbReference>
<name>A0A067MQ48_BOTB1</name>
<dbReference type="Pfam" id="PF00069">
    <property type="entry name" value="Pkinase"/>
    <property type="match status" value="1"/>
</dbReference>
<dbReference type="SUPFAM" id="SSF56112">
    <property type="entry name" value="Protein kinase-like (PK-like)"/>
    <property type="match status" value="1"/>
</dbReference>
<dbReference type="GO" id="GO:0004674">
    <property type="term" value="F:protein serine/threonine kinase activity"/>
    <property type="evidence" value="ECO:0007669"/>
    <property type="project" value="TreeGrafter"/>
</dbReference>
<dbReference type="InterPro" id="IPR000719">
    <property type="entry name" value="Prot_kinase_dom"/>
</dbReference>
<feature type="domain" description="Protein kinase" evidence="1">
    <location>
        <begin position="39"/>
        <end position="316"/>
    </location>
</feature>
<proteinExistence type="predicted"/>
<dbReference type="InterPro" id="IPR051681">
    <property type="entry name" value="Ser/Thr_Kinases-Pseudokinases"/>
</dbReference>
<evidence type="ECO:0000259" key="1">
    <source>
        <dbReference type="PROSITE" id="PS50011"/>
    </source>
</evidence>
<dbReference type="GO" id="GO:0005524">
    <property type="term" value="F:ATP binding"/>
    <property type="evidence" value="ECO:0007669"/>
    <property type="project" value="InterPro"/>
</dbReference>